<name>A0A6N2JYF6_SALVM</name>
<organism evidence="1">
    <name type="scientific">Salix viminalis</name>
    <name type="common">Common osier</name>
    <name type="synonym">Basket willow</name>
    <dbReference type="NCBI Taxonomy" id="40686"/>
    <lineage>
        <taxon>Eukaryota</taxon>
        <taxon>Viridiplantae</taxon>
        <taxon>Streptophyta</taxon>
        <taxon>Embryophyta</taxon>
        <taxon>Tracheophyta</taxon>
        <taxon>Spermatophyta</taxon>
        <taxon>Magnoliopsida</taxon>
        <taxon>eudicotyledons</taxon>
        <taxon>Gunneridae</taxon>
        <taxon>Pentapetalae</taxon>
        <taxon>rosids</taxon>
        <taxon>fabids</taxon>
        <taxon>Malpighiales</taxon>
        <taxon>Salicaceae</taxon>
        <taxon>Saliceae</taxon>
        <taxon>Salix</taxon>
    </lineage>
</organism>
<sequence>MRIEAQGKYLQAILEKAQKSLSQNLSDDSNGDLKATGAHLTGFNSAIYNLMENLNAEDRKPNITDLKGINMKANGPAMHIQREGQTLGTKNIKHCLQGDSIHFDLNSKGTYDFVSANGSELELKMLSYRR</sequence>
<protein>
    <recommendedName>
        <fullName evidence="2">MYB-CC type transcription factor LHEQLE-containing domain-containing protein</fullName>
    </recommendedName>
</protein>
<reference evidence="1" key="1">
    <citation type="submission" date="2019-03" db="EMBL/GenBank/DDBJ databases">
        <authorList>
            <person name="Mank J."/>
            <person name="Almeida P."/>
        </authorList>
    </citation>
    <scope>NUCLEOTIDE SEQUENCE</scope>
    <source>
        <strain evidence="1">78183</strain>
    </source>
</reference>
<evidence type="ECO:0000313" key="1">
    <source>
        <dbReference type="EMBL" id="VFU20798.1"/>
    </source>
</evidence>
<proteinExistence type="predicted"/>
<dbReference type="EMBL" id="CAADRP010000001">
    <property type="protein sequence ID" value="VFU20798.1"/>
    <property type="molecule type" value="Genomic_DNA"/>
</dbReference>
<gene>
    <name evidence="1" type="ORF">SVIM_LOCUS8253</name>
</gene>
<accession>A0A6N2JYF6</accession>
<dbReference type="AlphaFoldDB" id="A0A6N2JYF6"/>
<evidence type="ECO:0008006" key="2">
    <source>
        <dbReference type="Google" id="ProtNLM"/>
    </source>
</evidence>